<comment type="caution">
    <text evidence="1">The sequence shown here is derived from an EMBL/GenBank/DDBJ whole genome shotgun (WGS) entry which is preliminary data.</text>
</comment>
<sequence length="424" mass="46405">MESNEYEIRQDGGATAWLQVFGCWLLFMNTWGLTNSFAIFETYYTDTKLPTTSPSSISWIGSLQLFLTLFIGVFAGWFLDAGYIRAVIVIGMSFEVVGMFMTSLCETQWQLLLAQGVCVGIGSGILAFTSAAVIPFYFTKRRMLAAGIVSTGSSVAGVVYPLMMRELFQSVGFSWAVRILAFVILTTLLLSIVVLKPLTRRKKHAAFFKASFLRDTAYTLFILAYAFMVAGVYVPYFYIQKYALELGIDEDMTFNVISIMNAATFFGRFPYNYLADMYGGITILIPCCLATSLLLFLWRFVHTLSGLIAISATYCFVTGGLVSLPAVTIANLTTNKSEYGTRMGMGYTVAAVGALVGNPIAGAARRAGGGMVREGGVGLGVDVGDVMARWQGAWFVAGVVLLMSTGLMGVARWVRVGWNWRVKL</sequence>
<protein>
    <submittedName>
        <fullName evidence="1">MFS general substrate transporter</fullName>
    </submittedName>
</protein>
<name>A0ACB6QG48_9PLEO</name>
<reference evidence="1" key="1">
    <citation type="journal article" date="2020" name="Stud. Mycol.">
        <title>101 Dothideomycetes genomes: a test case for predicting lifestyles and emergence of pathogens.</title>
        <authorList>
            <person name="Haridas S."/>
            <person name="Albert R."/>
            <person name="Binder M."/>
            <person name="Bloem J."/>
            <person name="Labutti K."/>
            <person name="Salamov A."/>
            <person name="Andreopoulos B."/>
            <person name="Baker S."/>
            <person name="Barry K."/>
            <person name="Bills G."/>
            <person name="Bluhm B."/>
            <person name="Cannon C."/>
            <person name="Castanera R."/>
            <person name="Culley D."/>
            <person name="Daum C."/>
            <person name="Ezra D."/>
            <person name="Gonzalez J."/>
            <person name="Henrissat B."/>
            <person name="Kuo A."/>
            <person name="Liang C."/>
            <person name="Lipzen A."/>
            <person name="Lutzoni F."/>
            <person name="Magnuson J."/>
            <person name="Mondo S."/>
            <person name="Nolan M."/>
            <person name="Ohm R."/>
            <person name="Pangilinan J."/>
            <person name="Park H.-J."/>
            <person name="Ramirez L."/>
            <person name="Alfaro M."/>
            <person name="Sun H."/>
            <person name="Tritt A."/>
            <person name="Yoshinaga Y."/>
            <person name="Zwiers L.-H."/>
            <person name="Turgeon B."/>
            <person name="Goodwin S."/>
            <person name="Spatafora J."/>
            <person name="Crous P."/>
            <person name="Grigoriev I."/>
        </authorList>
    </citation>
    <scope>NUCLEOTIDE SEQUENCE</scope>
    <source>
        <strain evidence="1">ATCC 200398</strain>
    </source>
</reference>
<accession>A0ACB6QG48</accession>
<organism evidence="1 2">
    <name type="scientific">Lindgomyces ingoldianus</name>
    <dbReference type="NCBI Taxonomy" id="673940"/>
    <lineage>
        <taxon>Eukaryota</taxon>
        <taxon>Fungi</taxon>
        <taxon>Dikarya</taxon>
        <taxon>Ascomycota</taxon>
        <taxon>Pezizomycotina</taxon>
        <taxon>Dothideomycetes</taxon>
        <taxon>Pleosporomycetidae</taxon>
        <taxon>Pleosporales</taxon>
        <taxon>Lindgomycetaceae</taxon>
        <taxon>Lindgomyces</taxon>
    </lineage>
</organism>
<proteinExistence type="predicted"/>
<evidence type="ECO:0000313" key="1">
    <source>
        <dbReference type="EMBL" id="KAF2465964.1"/>
    </source>
</evidence>
<dbReference type="EMBL" id="MU003527">
    <property type="protein sequence ID" value="KAF2465964.1"/>
    <property type="molecule type" value="Genomic_DNA"/>
</dbReference>
<keyword evidence="2" id="KW-1185">Reference proteome</keyword>
<gene>
    <name evidence="1" type="ORF">BDR25DRAFT_294579</name>
</gene>
<dbReference type="Proteomes" id="UP000799755">
    <property type="component" value="Unassembled WGS sequence"/>
</dbReference>
<evidence type="ECO:0000313" key="2">
    <source>
        <dbReference type="Proteomes" id="UP000799755"/>
    </source>
</evidence>